<dbReference type="PROSITE" id="PS50885">
    <property type="entry name" value="HAMP"/>
    <property type="match status" value="1"/>
</dbReference>
<sequence>MGFIGNIQRAVRHKVRYKLLLLVLFPILLIMPVALGLAIYWGKNFTYEQLFLKVSTDLAVSHDAFNRIQGDYLNHLTSLAESHQFRTALESGNQSSVFEQVKALKDKQNFSFLKVISTENDQQNILKSRRNSSSLLNALKGHESVGVEIYSPEELQAEDPELQKRVELPILQTPRARPSNRTQEQRAMVIRALYPVKDSRGEVVALLDGGVLLNGNFQFVDAIRDLAYGPNSLPKGSIGTVTVFIDDVRISTNVPLNEGERALGTRVSNEVRTKVLDNGSTWIDRAFVVNDWYVSSYEPIVDVDGKRVGMLYAGFLEKPFRDELWNALLALVLMFLALMLVSAWAAIRGARRIFKPIEKMSNVVHATQEGSAKRVGLITSKDELGTLSREFDDMLDQLQLRNQEIQEWADSLEDKVESRTAELKQKNQDLENSIQLLRQTRQQLVVAEKLAALGELTAGVAHEINNPTAVMLGNLDLMVVELGDNAKPVQKEIDLVIDQIYRIKDIINRLLQYAHPDEYSGYINMIDVNLLIKDTLKLVNHLNQGKSIEFKMDFEATQLIEINSQELQQVLVNLLVNAIHALDRDDAQITLASRNWKDKGVVISVTDNGKGIDKEHLAQIFNPFFSTKEQGEGTGLGLSISYGLVRRFGGNITAESELGEGSTFSVWLLSEPQIMEDEEAIAEQLSIIEEATI</sequence>
<keyword evidence="5" id="KW-0597">Phosphoprotein</keyword>
<evidence type="ECO:0000256" key="10">
    <source>
        <dbReference type="ARBA" id="ARBA00023136"/>
    </source>
</evidence>
<gene>
    <name evidence="15" type="ORF">EV695_0119</name>
</gene>
<dbReference type="PANTHER" id="PTHR43065">
    <property type="entry name" value="SENSOR HISTIDINE KINASE"/>
    <property type="match status" value="1"/>
</dbReference>
<dbReference type="InterPro" id="IPR003594">
    <property type="entry name" value="HATPase_dom"/>
</dbReference>
<dbReference type="InterPro" id="IPR003660">
    <property type="entry name" value="HAMP_dom"/>
</dbReference>
<dbReference type="SUPFAM" id="SSF158472">
    <property type="entry name" value="HAMP domain-like"/>
    <property type="match status" value="1"/>
</dbReference>
<name>A0A4R1F6V9_9GAMM</name>
<dbReference type="InterPro" id="IPR036097">
    <property type="entry name" value="HisK_dim/P_sf"/>
</dbReference>
<protein>
    <recommendedName>
        <fullName evidence="3">histidine kinase</fullName>
        <ecNumber evidence="3">2.7.13.3</ecNumber>
    </recommendedName>
</protein>
<keyword evidence="10 12" id="KW-0472">Membrane</keyword>
<dbReference type="SUPFAM" id="SSF47384">
    <property type="entry name" value="Homodimeric domain of signal transducing histidine kinase"/>
    <property type="match status" value="1"/>
</dbReference>
<dbReference type="InterPro" id="IPR036890">
    <property type="entry name" value="HATPase_C_sf"/>
</dbReference>
<evidence type="ECO:0000256" key="1">
    <source>
        <dbReference type="ARBA" id="ARBA00000085"/>
    </source>
</evidence>
<dbReference type="CDD" id="cd00082">
    <property type="entry name" value="HisKA"/>
    <property type="match status" value="1"/>
</dbReference>
<keyword evidence="16" id="KW-1185">Reference proteome</keyword>
<dbReference type="SMART" id="SM00388">
    <property type="entry name" value="HisKA"/>
    <property type="match status" value="1"/>
</dbReference>
<dbReference type="PANTHER" id="PTHR43065:SF22">
    <property type="entry name" value="HISTIDINE KINASE"/>
    <property type="match status" value="1"/>
</dbReference>
<keyword evidence="9 12" id="KW-1133">Transmembrane helix</keyword>
<dbReference type="Proteomes" id="UP000294887">
    <property type="component" value="Unassembled WGS sequence"/>
</dbReference>
<dbReference type="InterPro" id="IPR003661">
    <property type="entry name" value="HisK_dim/P_dom"/>
</dbReference>
<dbReference type="Gene3D" id="6.10.340.10">
    <property type="match status" value="1"/>
</dbReference>
<dbReference type="Gene3D" id="1.10.287.130">
    <property type="match status" value="1"/>
</dbReference>
<evidence type="ECO:0000256" key="12">
    <source>
        <dbReference type="SAM" id="Phobius"/>
    </source>
</evidence>
<evidence type="ECO:0000259" key="14">
    <source>
        <dbReference type="PROSITE" id="PS50885"/>
    </source>
</evidence>
<dbReference type="Pfam" id="PF00672">
    <property type="entry name" value="HAMP"/>
    <property type="match status" value="1"/>
</dbReference>
<dbReference type="Pfam" id="PF02518">
    <property type="entry name" value="HATPase_c"/>
    <property type="match status" value="1"/>
</dbReference>
<dbReference type="InterPro" id="IPR004358">
    <property type="entry name" value="Sig_transdc_His_kin-like_C"/>
</dbReference>
<dbReference type="Pfam" id="PF17202">
    <property type="entry name" value="sCache_3_3"/>
    <property type="match status" value="1"/>
</dbReference>
<evidence type="ECO:0000256" key="3">
    <source>
        <dbReference type="ARBA" id="ARBA00012438"/>
    </source>
</evidence>
<dbReference type="AlphaFoldDB" id="A0A4R1F6V9"/>
<dbReference type="SUPFAM" id="SSF103190">
    <property type="entry name" value="Sensory domain-like"/>
    <property type="match status" value="1"/>
</dbReference>
<dbReference type="SMART" id="SM00387">
    <property type="entry name" value="HATPase_c"/>
    <property type="match status" value="1"/>
</dbReference>
<evidence type="ECO:0000256" key="4">
    <source>
        <dbReference type="ARBA" id="ARBA00022475"/>
    </source>
</evidence>
<reference evidence="15 16" key="1">
    <citation type="submission" date="2019-03" db="EMBL/GenBank/DDBJ databases">
        <title>Genomic Encyclopedia of Type Strains, Phase IV (KMG-IV): sequencing the most valuable type-strain genomes for metagenomic binning, comparative biology and taxonomic classification.</title>
        <authorList>
            <person name="Goeker M."/>
        </authorList>
    </citation>
    <scope>NUCLEOTIDE SEQUENCE [LARGE SCALE GENOMIC DNA]</scope>
    <source>
        <strain evidence="15 16">DSM 24830</strain>
    </source>
</reference>
<dbReference type="Pfam" id="PF00512">
    <property type="entry name" value="HisKA"/>
    <property type="match status" value="1"/>
</dbReference>
<dbReference type="EC" id="2.7.13.3" evidence="3"/>
<evidence type="ECO:0000256" key="2">
    <source>
        <dbReference type="ARBA" id="ARBA00004651"/>
    </source>
</evidence>
<evidence type="ECO:0000256" key="5">
    <source>
        <dbReference type="ARBA" id="ARBA00022553"/>
    </source>
</evidence>
<evidence type="ECO:0000256" key="9">
    <source>
        <dbReference type="ARBA" id="ARBA00022989"/>
    </source>
</evidence>
<keyword evidence="11" id="KW-0175">Coiled coil</keyword>
<keyword evidence="6" id="KW-0808">Transferase</keyword>
<feature type="domain" description="HAMP" evidence="14">
    <location>
        <begin position="351"/>
        <end position="403"/>
    </location>
</feature>
<dbReference type="InterPro" id="IPR029151">
    <property type="entry name" value="Sensor-like_sf"/>
</dbReference>
<accession>A0A4R1F6V9</accession>
<dbReference type="GO" id="GO:0000155">
    <property type="term" value="F:phosphorelay sensor kinase activity"/>
    <property type="evidence" value="ECO:0007669"/>
    <property type="project" value="InterPro"/>
</dbReference>
<proteinExistence type="predicted"/>
<dbReference type="EMBL" id="SMFQ01000002">
    <property type="protein sequence ID" value="TCJ88279.1"/>
    <property type="molecule type" value="Genomic_DNA"/>
</dbReference>
<feature type="transmembrane region" description="Helical" evidence="12">
    <location>
        <begin position="20"/>
        <end position="41"/>
    </location>
</feature>
<dbReference type="CDD" id="cd06225">
    <property type="entry name" value="HAMP"/>
    <property type="match status" value="1"/>
</dbReference>
<comment type="subcellular location">
    <subcellularLocation>
        <location evidence="2">Cell membrane</location>
        <topology evidence="2">Multi-pass membrane protein</topology>
    </subcellularLocation>
</comment>
<organism evidence="15 16">
    <name type="scientific">Cocleimonas flava</name>
    <dbReference type="NCBI Taxonomy" id="634765"/>
    <lineage>
        <taxon>Bacteria</taxon>
        <taxon>Pseudomonadati</taxon>
        <taxon>Pseudomonadota</taxon>
        <taxon>Gammaproteobacteria</taxon>
        <taxon>Thiotrichales</taxon>
        <taxon>Thiotrichaceae</taxon>
        <taxon>Cocleimonas</taxon>
    </lineage>
</organism>
<dbReference type="OrthoDB" id="9772100at2"/>
<feature type="transmembrane region" description="Helical" evidence="12">
    <location>
        <begin position="324"/>
        <end position="347"/>
    </location>
</feature>
<evidence type="ECO:0000256" key="7">
    <source>
        <dbReference type="ARBA" id="ARBA00022692"/>
    </source>
</evidence>
<evidence type="ECO:0000313" key="15">
    <source>
        <dbReference type="EMBL" id="TCJ88279.1"/>
    </source>
</evidence>
<dbReference type="SUPFAM" id="SSF55874">
    <property type="entry name" value="ATPase domain of HSP90 chaperone/DNA topoisomerase II/histidine kinase"/>
    <property type="match status" value="1"/>
</dbReference>
<dbReference type="GO" id="GO:0005886">
    <property type="term" value="C:plasma membrane"/>
    <property type="evidence" value="ECO:0007669"/>
    <property type="project" value="UniProtKB-SubCell"/>
</dbReference>
<evidence type="ECO:0000256" key="6">
    <source>
        <dbReference type="ARBA" id="ARBA00022679"/>
    </source>
</evidence>
<comment type="catalytic activity">
    <reaction evidence="1">
        <text>ATP + protein L-histidine = ADP + protein N-phospho-L-histidine.</text>
        <dbReference type="EC" id="2.7.13.3"/>
    </reaction>
</comment>
<dbReference type="PROSITE" id="PS50109">
    <property type="entry name" value="HIS_KIN"/>
    <property type="match status" value="1"/>
</dbReference>
<evidence type="ECO:0000256" key="8">
    <source>
        <dbReference type="ARBA" id="ARBA00022777"/>
    </source>
</evidence>
<dbReference type="PRINTS" id="PR00344">
    <property type="entry name" value="BCTRLSENSOR"/>
</dbReference>
<dbReference type="InterPro" id="IPR033463">
    <property type="entry name" value="sCache_3"/>
</dbReference>
<evidence type="ECO:0000259" key="13">
    <source>
        <dbReference type="PROSITE" id="PS50109"/>
    </source>
</evidence>
<comment type="caution">
    <text evidence="15">The sequence shown here is derived from an EMBL/GenBank/DDBJ whole genome shotgun (WGS) entry which is preliminary data.</text>
</comment>
<evidence type="ECO:0000256" key="11">
    <source>
        <dbReference type="SAM" id="Coils"/>
    </source>
</evidence>
<dbReference type="InterPro" id="IPR005467">
    <property type="entry name" value="His_kinase_dom"/>
</dbReference>
<dbReference type="RefSeq" id="WP_131903988.1">
    <property type="nucleotide sequence ID" value="NZ_BAAAFU010000008.1"/>
</dbReference>
<feature type="coiled-coil region" evidence="11">
    <location>
        <begin position="395"/>
        <end position="447"/>
    </location>
</feature>
<keyword evidence="8 15" id="KW-0418">Kinase</keyword>
<keyword evidence="4" id="KW-1003">Cell membrane</keyword>
<dbReference type="Gene3D" id="3.30.565.10">
    <property type="entry name" value="Histidine kinase-like ATPase, C-terminal domain"/>
    <property type="match status" value="1"/>
</dbReference>
<evidence type="ECO:0000313" key="16">
    <source>
        <dbReference type="Proteomes" id="UP000294887"/>
    </source>
</evidence>
<dbReference type="SMART" id="SM00304">
    <property type="entry name" value="HAMP"/>
    <property type="match status" value="1"/>
</dbReference>
<feature type="domain" description="Histidine kinase" evidence="13">
    <location>
        <begin position="459"/>
        <end position="672"/>
    </location>
</feature>
<keyword evidence="7 12" id="KW-0812">Transmembrane</keyword>